<organism evidence="2 3">
    <name type="scientific">Pseudomonas fluvialis</name>
    <dbReference type="NCBI Taxonomy" id="1793966"/>
    <lineage>
        <taxon>Bacteria</taxon>
        <taxon>Pseudomonadati</taxon>
        <taxon>Pseudomonadota</taxon>
        <taxon>Gammaproteobacteria</taxon>
        <taxon>Pseudomonadales</taxon>
        <taxon>Pseudomonadaceae</taxon>
        <taxon>Pseudomonas</taxon>
    </lineage>
</organism>
<reference evidence="2 3" key="1">
    <citation type="submission" date="2020-08" db="EMBL/GenBank/DDBJ databases">
        <title>Functional genomics of gut bacteria from endangered species of beetles.</title>
        <authorList>
            <person name="Carlos-Shanley C."/>
        </authorList>
    </citation>
    <scope>NUCLEOTIDE SEQUENCE [LARGE SCALE GENOMIC DNA]</scope>
    <source>
        <strain evidence="2 3">S00202</strain>
    </source>
</reference>
<sequence>MSSTPRPPVKALPPLRRAWPAPVRTRYDGPCEPLPRSGQTPVKPA</sequence>
<protein>
    <submittedName>
        <fullName evidence="2">Uncharacterized protein</fullName>
    </submittedName>
</protein>
<keyword evidence="3" id="KW-1185">Reference proteome</keyword>
<feature type="region of interest" description="Disordered" evidence="1">
    <location>
        <begin position="1"/>
        <end position="45"/>
    </location>
</feature>
<comment type="caution">
    <text evidence="2">The sequence shown here is derived from an EMBL/GenBank/DDBJ whole genome shotgun (WGS) entry which is preliminary data.</text>
</comment>
<feature type="compositionally biased region" description="Pro residues" evidence="1">
    <location>
        <begin position="1"/>
        <end position="11"/>
    </location>
</feature>
<dbReference type="Proteomes" id="UP000557193">
    <property type="component" value="Unassembled WGS sequence"/>
</dbReference>
<evidence type="ECO:0000313" key="2">
    <source>
        <dbReference type="EMBL" id="MBB6340621.1"/>
    </source>
</evidence>
<dbReference type="AlphaFoldDB" id="A0A7X0BQU6"/>
<evidence type="ECO:0000256" key="1">
    <source>
        <dbReference type="SAM" id="MobiDB-lite"/>
    </source>
</evidence>
<feature type="compositionally biased region" description="Low complexity" evidence="1">
    <location>
        <begin position="12"/>
        <end position="22"/>
    </location>
</feature>
<name>A0A7X0BQU6_9PSED</name>
<proteinExistence type="predicted"/>
<gene>
    <name evidence="2" type="ORF">HNP49_000771</name>
</gene>
<evidence type="ECO:0000313" key="3">
    <source>
        <dbReference type="Proteomes" id="UP000557193"/>
    </source>
</evidence>
<dbReference type="EMBL" id="JACHLL010000001">
    <property type="protein sequence ID" value="MBB6340621.1"/>
    <property type="molecule type" value="Genomic_DNA"/>
</dbReference>
<accession>A0A7X0BQU6</accession>